<evidence type="ECO:0000313" key="2">
    <source>
        <dbReference type="Proteomes" id="UP000321248"/>
    </source>
</evidence>
<dbReference type="AlphaFoldDB" id="A0A5C8KU76"/>
<accession>A0A5C8KU76</accession>
<sequence length="310" mass="34423">MTLRLLLPERERMRGAAEPEALRRLLGRADLPDAGEPGGRAQLLRHCRVVPKGWPMAALTRQLDCGDAAGYAWLRADPVHVRADLNAVRMLAWGNLQVDAAQAQALLKPLKLLFGDAGFPISAPVPERWYLMMPREARLPAFVDPEDVLGDEIHDLLPQGDAGRRWRQLLNEAQIVLHNHPVNERRLEQGLPAVNSLWFWGGGVLPDQVAIEATKVFTREVGLGALATQAGHTPQVRPSRWSADLGDALVDLRDMRDLAAVSGDWIEPAAAAVRDKRLAGVDLDSADGWRAALRPGQHWRFWRKPRSLFP</sequence>
<dbReference type="RefSeq" id="WP_147891233.1">
    <property type="nucleotide sequence ID" value="NZ_VRTS01000003.1"/>
</dbReference>
<organism evidence="1 2">
    <name type="scientific">Alkalisalibacterium limincola</name>
    <dbReference type="NCBI Taxonomy" id="2699169"/>
    <lineage>
        <taxon>Bacteria</taxon>
        <taxon>Pseudomonadati</taxon>
        <taxon>Pseudomonadota</taxon>
        <taxon>Gammaproteobacteria</taxon>
        <taxon>Lysobacterales</taxon>
        <taxon>Lysobacteraceae</taxon>
        <taxon>Alkalisalibacterium</taxon>
    </lineage>
</organism>
<dbReference type="PIRSF" id="PIRSF015283">
    <property type="entry name" value="Regulatory_RpfE"/>
    <property type="match status" value="1"/>
</dbReference>
<dbReference type="InterPro" id="IPR016631">
    <property type="entry name" value="Regulatory_RpfE"/>
</dbReference>
<comment type="caution">
    <text evidence="1">The sequence shown here is derived from an EMBL/GenBank/DDBJ whole genome shotgun (WGS) entry which is preliminary data.</text>
</comment>
<evidence type="ECO:0000313" key="1">
    <source>
        <dbReference type="EMBL" id="TXK64421.1"/>
    </source>
</evidence>
<keyword evidence="2" id="KW-1185">Reference proteome</keyword>
<proteinExistence type="predicted"/>
<dbReference type="EMBL" id="VRTS01000003">
    <property type="protein sequence ID" value="TXK64421.1"/>
    <property type="molecule type" value="Genomic_DNA"/>
</dbReference>
<dbReference type="Proteomes" id="UP000321248">
    <property type="component" value="Unassembled WGS sequence"/>
</dbReference>
<name>A0A5C8KU76_9GAMM</name>
<dbReference type="OrthoDB" id="5295974at2"/>
<gene>
    <name evidence="1" type="ORF">FU658_05885</name>
</gene>
<reference evidence="1 2" key="1">
    <citation type="submission" date="2019-08" db="EMBL/GenBank/DDBJ databases">
        <authorList>
            <person name="Karlyshev A.V."/>
        </authorList>
    </citation>
    <scope>NUCLEOTIDE SEQUENCE [LARGE SCALE GENOMIC DNA]</scope>
    <source>
        <strain evidence="1 2">Alg18-2.2</strain>
    </source>
</reference>
<protein>
    <submittedName>
        <fullName evidence="1">Phosphoglycerate mutase</fullName>
    </submittedName>
</protein>